<organism evidence="1 2">
    <name type="scientific">Alicyclobacillus macrosporangiidus</name>
    <dbReference type="NCBI Taxonomy" id="392015"/>
    <lineage>
        <taxon>Bacteria</taxon>
        <taxon>Bacillati</taxon>
        <taxon>Bacillota</taxon>
        <taxon>Bacilli</taxon>
        <taxon>Bacillales</taxon>
        <taxon>Alicyclobacillaceae</taxon>
        <taxon>Alicyclobacillus</taxon>
    </lineage>
</organism>
<evidence type="ECO:0000313" key="1">
    <source>
        <dbReference type="EMBL" id="SFU70661.1"/>
    </source>
</evidence>
<dbReference type="RefSeq" id="WP_074951033.1">
    <property type="nucleotide sequence ID" value="NZ_FPBV01000006.1"/>
</dbReference>
<dbReference type="AlphaFoldDB" id="A0A1I7ICM7"/>
<name>A0A1I7ICM7_9BACL</name>
<protein>
    <submittedName>
        <fullName evidence="1">Uncharacterized protein</fullName>
    </submittedName>
</protein>
<sequence length="92" mass="10147">MTSAYDDIADPRARAEAIIGQMRLQRMEQSGLAVVDRSRLEALEHVANAAQDLIDQCWTRTEHGPVMLGRADLEPLADALEALGDAEEAMER</sequence>
<dbReference type="Proteomes" id="UP000183508">
    <property type="component" value="Unassembled WGS sequence"/>
</dbReference>
<dbReference type="STRING" id="392015.SAMN05421543_106134"/>
<proteinExistence type="predicted"/>
<gene>
    <name evidence="1" type="ORF">SAMN05421543_106134</name>
</gene>
<reference evidence="2" key="1">
    <citation type="submission" date="2016-10" db="EMBL/GenBank/DDBJ databases">
        <authorList>
            <person name="Varghese N."/>
        </authorList>
    </citation>
    <scope>NUCLEOTIDE SEQUENCE [LARGE SCALE GENOMIC DNA]</scope>
    <source>
        <strain evidence="2">DSM 17980</strain>
    </source>
</reference>
<dbReference type="EMBL" id="FPBV01000006">
    <property type="protein sequence ID" value="SFU70661.1"/>
    <property type="molecule type" value="Genomic_DNA"/>
</dbReference>
<dbReference type="OrthoDB" id="2378434at2"/>
<evidence type="ECO:0000313" key="2">
    <source>
        <dbReference type="Proteomes" id="UP000183508"/>
    </source>
</evidence>
<accession>A0A1I7ICM7</accession>
<keyword evidence="2" id="KW-1185">Reference proteome</keyword>